<name>A0A7C9UU33_9PROT</name>
<keyword evidence="4" id="KW-1003">Cell membrane</keyword>
<feature type="domain" description="EamA" evidence="9">
    <location>
        <begin position="8"/>
        <end position="140"/>
    </location>
</feature>
<feature type="transmembrane region" description="Helical" evidence="8">
    <location>
        <begin position="7"/>
        <end position="27"/>
    </location>
</feature>
<dbReference type="EMBL" id="JAAIYP010000037">
    <property type="protein sequence ID" value="NFV80448.1"/>
    <property type="molecule type" value="Genomic_DNA"/>
</dbReference>
<dbReference type="InterPro" id="IPR000620">
    <property type="entry name" value="EamA_dom"/>
</dbReference>
<reference evidence="10 11" key="1">
    <citation type="submission" date="2020-02" db="EMBL/GenBank/DDBJ databases">
        <authorList>
            <person name="Dziuba M."/>
            <person name="Kuznetsov B."/>
            <person name="Mardanov A."/>
            <person name="Ravin N."/>
            <person name="Grouzdev D."/>
        </authorList>
    </citation>
    <scope>NUCLEOTIDE SEQUENCE [LARGE SCALE GENOMIC DNA]</scope>
    <source>
        <strain evidence="10 11">SpK</strain>
    </source>
</reference>
<evidence type="ECO:0000256" key="3">
    <source>
        <dbReference type="ARBA" id="ARBA00022448"/>
    </source>
</evidence>
<feature type="transmembrane region" description="Helical" evidence="8">
    <location>
        <begin position="174"/>
        <end position="196"/>
    </location>
</feature>
<keyword evidence="11" id="KW-1185">Reference proteome</keyword>
<feature type="transmembrane region" description="Helical" evidence="8">
    <location>
        <begin position="128"/>
        <end position="144"/>
    </location>
</feature>
<feature type="transmembrane region" description="Helical" evidence="8">
    <location>
        <begin position="265"/>
        <end position="282"/>
    </location>
</feature>
<dbReference type="GO" id="GO:0005886">
    <property type="term" value="C:plasma membrane"/>
    <property type="evidence" value="ECO:0007669"/>
    <property type="project" value="UniProtKB-SubCell"/>
</dbReference>
<dbReference type="PANTHER" id="PTHR22911:SF137">
    <property type="entry name" value="SOLUTE CARRIER FAMILY 35 MEMBER G2-RELATED"/>
    <property type="match status" value="1"/>
</dbReference>
<evidence type="ECO:0000256" key="1">
    <source>
        <dbReference type="ARBA" id="ARBA00004651"/>
    </source>
</evidence>
<evidence type="ECO:0000256" key="7">
    <source>
        <dbReference type="ARBA" id="ARBA00023136"/>
    </source>
</evidence>
<feature type="transmembrane region" description="Helical" evidence="8">
    <location>
        <begin position="104"/>
        <end position="121"/>
    </location>
</feature>
<dbReference type="Proteomes" id="UP000480684">
    <property type="component" value="Unassembled WGS sequence"/>
</dbReference>
<comment type="subcellular location">
    <subcellularLocation>
        <location evidence="1">Cell membrane</location>
        <topology evidence="1">Multi-pass membrane protein</topology>
    </subcellularLocation>
</comment>
<dbReference type="RefSeq" id="WP_163679234.1">
    <property type="nucleotide sequence ID" value="NZ_JAAIYP010000037.1"/>
</dbReference>
<feature type="transmembrane region" description="Helical" evidence="8">
    <location>
        <begin position="150"/>
        <end position="167"/>
    </location>
</feature>
<dbReference type="Pfam" id="PF00892">
    <property type="entry name" value="EamA"/>
    <property type="match status" value="1"/>
</dbReference>
<accession>A0A7C9UU33</accession>
<feature type="transmembrane region" description="Helical" evidence="8">
    <location>
        <begin position="241"/>
        <end position="259"/>
    </location>
</feature>
<feature type="transmembrane region" description="Helical" evidence="8">
    <location>
        <begin position="73"/>
        <end position="92"/>
    </location>
</feature>
<dbReference type="InterPro" id="IPR004626">
    <property type="entry name" value="RarD"/>
</dbReference>
<evidence type="ECO:0000259" key="9">
    <source>
        <dbReference type="Pfam" id="PF00892"/>
    </source>
</evidence>
<evidence type="ECO:0000256" key="8">
    <source>
        <dbReference type="SAM" id="Phobius"/>
    </source>
</evidence>
<proteinExistence type="inferred from homology"/>
<keyword evidence="6 8" id="KW-1133">Transmembrane helix</keyword>
<keyword evidence="3" id="KW-0813">Transport</keyword>
<evidence type="ECO:0000256" key="6">
    <source>
        <dbReference type="ARBA" id="ARBA00022989"/>
    </source>
</evidence>
<evidence type="ECO:0000256" key="4">
    <source>
        <dbReference type="ARBA" id="ARBA00022475"/>
    </source>
</evidence>
<gene>
    <name evidence="10" type="primary">rarD</name>
    <name evidence="10" type="ORF">G4223_10035</name>
</gene>
<comment type="caution">
    <text evidence="10">The sequence shown here is derived from an EMBL/GenBank/DDBJ whole genome shotgun (WGS) entry which is preliminary data.</text>
</comment>
<keyword evidence="5 8" id="KW-0812">Transmembrane</keyword>
<organism evidence="10 11">
    <name type="scientific">Magnetospirillum aberrantis SpK</name>
    <dbReference type="NCBI Taxonomy" id="908842"/>
    <lineage>
        <taxon>Bacteria</taxon>
        <taxon>Pseudomonadati</taxon>
        <taxon>Pseudomonadota</taxon>
        <taxon>Alphaproteobacteria</taxon>
        <taxon>Rhodospirillales</taxon>
        <taxon>Rhodospirillaceae</taxon>
        <taxon>Magnetospirillum</taxon>
    </lineage>
</organism>
<protein>
    <submittedName>
        <fullName evidence="10">EamA family transporter RarD</fullName>
    </submittedName>
</protein>
<comment type="similarity">
    <text evidence="2">Belongs to the EamA transporter family.</text>
</comment>
<keyword evidence="7 8" id="KW-0472">Membrane</keyword>
<sequence>MKHHTARAGALAAFGAFLCWGLFGLYFKALGEIPAPEVLAHRVLGGAVFAAILLAALGGWGELRPLLSDRARLLRLGASALAIAINWGVFVWAVARGRALEASLGYYIYPLVSVLLGRLLLGERLSNRQWGAVALVALGVGWQVSHGSGVPWVALILAVSFGVYGLLRKTIAVPALAGLLVETAWLVPLALIYLVAVKGGAAPGMGGGTLALLALAGPVTAVPLALFAFGARRLSLSAIGLMMYMNPTVQMLVAVFALGEVFTTAHAVTFTAIWAGVALYAWPSTGRRPG</sequence>
<dbReference type="InterPro" id="IPR037185">
    <property type="entry name" value="EmrE-like"/>
</dbReference>
<feature type="transmembrane region" description="Helical" evidence="8">
    <location>
        <begin position="208"/>
        <end position="229"/>
    </location>
</feature>
<evidence type="ECO:0000256" key="5">
    <source>
        <dbReference type="ARBA" id="ARBA00022692"/>
    </source>
</evidence>
<evidence type="ECO:0000256" key="2">
    <source>
        <dbReference type="ARBA" id="ARBA00007362"/>
    </source>
</evidence>
<evidence type="ECO:0000313" key="11">
    <source>
        <dbReference type="Proteomes" id="UP000480684"/>
    </source>
</evidence>
<feature type="transmembrane region" description="Helical" evidence="8">
    <location>
        <begin position="39"/>
        <end position="61"/>
    </location>
</feature>
<evidence type="ECO:0000313" key="10">
    <source>
        <dbReference type="EMBL" id="NFV80448.1"/>
    </source>
</evidence>
<dbReference type="NCBIfam" id="TIGR00688">
    <property type="entry name" value="rarD"/>
    <property type="match status" value="1"/>
</dbReference>
<dbReference type="SUPFAM" id="SSF103481">
    <property type="entry name" value="Multidrug resistance efflux transporter EmrE"/>
    <property type="match status" value="2"/>
</dbReference>
<dbReference type="AlphaFoldDB" id="A0A7C9UU33"/>
<dbReference type="PANTHER" id="PTHR22911">
    <property type="entry name" value="ACYL-MALONYL CONDENSING ENZYME-RELATED"/>
    <property type="match status" value="1"/>
</dbReference>